<dbReference type="InterPro" id="IPR003018">
    <property type="entry name" value="GAF"/>
</dbReference>
<protein>
    <recommendedName>
        <fullName evidence="4">histidine kinase</fullName>
        <ecNumber evidence="4">2.7.13.3</ecNumber>
    </recommendedName>
</protein>
<dbReference type="CDD" id="cd00082">
    <property type="entry name" value="HisKA"/>
    <property type="match status" value="1"/>
</dbReference>
<dbReference type="PROSITE" id="PS50112">
    <property type="entry name" value="PAS"/>
    <property type="match status" value="1"/>
</dbReference>
<dbReference type="CDD" id="cd00075">
    <property type="entry name" value="HATPase"/>
    <property type="match status" value="1"/>
</dbReference>
<gene>
    <name evidence="14" type="ORF">Plo01_25120</name>
</gene>
<dbReference type="SUPFAM" id="SSF47384">
    <property type="entry name" value="Homodimeric domain of signal transducing histidine kinase"/>
    <property type="match status" value="1"/>
</dbReference>
<keyword evidence="9" id="KW-0472">Membrane</keyword>
<evidence type="ECO:0000259" key="12">
    <source>
        <dbReference type="PROSITE" id="PS50112"/>
    </source>
</evidence>
<dbReference type="GO" id="GO:0009927">
    <property type="term" value="F:histidine phosphotransfer kinase activity"/>
    <property type="evidence" value="ECO:0007669"/>
    <property type="project" value="TreeGrafter"/>
</dbReference>
<dbReference type="SUPFAM" id="SSF55781">
    <property type="entry name" value="GAF domain-like"/>
    <property type="match status" value="1"/>
</dbReference>
<dbReference type="InterPro" id="IPR036890">
    <property type="entry name" value="HATPase_C_sf"/>
</dbReference>
<comment type="subcellular location">
    <subcellularLocation>
        <location evidence="3">Cell membrane</location>
    </subcellularLocation>
</comment>
<dbReference type="Pfam" id="PF02518">
    <property type="entry name" value="HATPase_c"/>
    <property type="match status" value="1"/>
</dbReference>
<dbReference type="GO" id="GO:0006355">
    <property type="term" value="P:regulation of DNA-templated transcription"/>
    <property type="evidence" value="ECO:0007669"/>
    <property type="project" value="InterPro"/>
</dbReference>
<evidence type="ECO:0000256" key="10">
    <source>
        <dbReference type="SAM" id="Coils"/>
    </source>
</evidence>
<dbReference type="Pfam" id="PF00512">
    <property type="entry name" value="HisKA"/>
    <property type="match status" value="1"/>
</dbReference>
<accession>A0A8J3W540</accession>
<dbReference type="Gene3D" id="1.10.287.130">
    <property type="match status" value="1"/>
</dbReference>
<evidence type="ECO:0000256" key="3">
    <source>
        <dbReference type="ARBA" id="ARBA00004236"/>
    </source>
</evidence>
<sequence>MHETDRERALVALLDNVTAVANTARELEPAARATMEAVCELTGWPLGHLCVPSGPGGGEFVSSGVWVGAIEDFDALREVTARTVFTPDAGIVGRAMATGEPVWSVDVTRDPTFVRVRQGLDLGVGAAFAFPIVAGDGMAAVLEFFSRRVMQPNVPLLRVMASLGHQLGRVVDRQRAREAVEAGRRRLEQMIETSVEAFVAMDASGRIVGWNAAAERMFRLPREQALGRELAETIVPPRYREAHREGLVRFLSTGVPRVLNQRFEITAWRSDHSEFPVELASWAINDGGQWVFNAFLHDITDRRRAEEALRAAYEQEQANVARLKELDQAKNDFIDTVSHELRTPLTTVIGYLEVLTNGDAGPVPAHQDRMLRTMSRSTTRLQDLVEDLLTVNTMGASQLVVKPAPVPVADLVGQTVQAVEEIIRNRGHRLDVNVEAGFVNVDLEHASRALRALLSNAIKFSAPGTPITVRTSESGGWVSIAVTDVGTGITDEELPRIFDRFYRTRLATDHAVQGIGLGLTIARSIVEAHGGVLTATSALGHGSTFTITLPAVPRPEAGT</sequence>
<evidence type="ECO:0000256" key="2">
    <source>
        <dbReference type="ARBA" id="ARBA00001968"/>
    </source>
</evidence>
<dbReference type="PANTHER" id="PTHR43047:SF72">
    <property type="entry name" value="OSMOSENSING HISTIDINE PROTEIN KINASE SLN1"/>
    <property type="match status" value="1"/>
</dbReference>
<dbReference type="Pfam" id="PF00989">
    <property type="entry name" value="PAS"/>
    <property type="match status" value="1"/>
</dbReference>
<dbReference type="PROSITE" id="PS50109">
    <property type="entry name" value="HIS_KIN"/>
    <property type="match status" value="1"/>
</dbReference>
<dbReference type="GO" id="GO:0000155">
    <property type="term" value="F:phosphorelay sensor kinase activity"/>
    <property type="evidence" value="ECO:0007669"/>
    <property type="project" value="InterPro"/>
</dbReference>
<keyword evidence="5" id="KW-0597">Phosphoprotein</keyword>
<dbReference type="GO" id="GO:0005886">
    <property type="term" value="C:plasma membrane"/>
    <property type="evidence" value="ECO:0007669"/>
    <property type="project" value="UniProtKB-SubCell"/>
</dbReference>
<comment type="catalytic activity">
    <reaction evidence="1">
        <text>ATP + protein L-histidine = ADP + protein N-phospho-L-histidine.</text>
        <dbReference type="EC" id="2.7.13.3"/>
    </reaction>
</comment>
<dbReference type="PANTHER" id="PTHR43047">
    <property type="entry name" value="TWO-COMPONENT HISTIDINE PROTEIN KINASE"/>
    <property type="match status" value="1"/>
</dbReference>
<evidence type="ECO:0000256" key="7">
    <source>
        <dbReference type="ARBA" id="ARBA00022777"/>
    </source>
</evidence>
<name>A0A8J3W540_9ACTN</name>
<evidence type="ECO:0000259" key="13">
    <source>
        <dbReference type="PROSITE" id="PS50113"/>
    </source>
</evidence>
<dbReference type="SMART" id="SM00065">
    <property type="entry name" value="GAF"/>
    <property type="match status" value="1"/>
</dbReference>
<dbReference type="InterPro" id="IPR013767">
    <property type="entry name" value="PAS_fold"/>
</dbReference>
<dbReference type="PRINTS" id="PR00344">
    <property type="entry name" value="BCTRLSENSOR"/>
</dbReference>
<dbReference type="InterPro" id="IPR035965">
    <property type="entry name" value="PAS-like_dom_sf"/>
</dbReference>
<dbReference type="InterPro" id="IPR003594">
    <property type="entry name" value="HATPase_dom"/>
</dbReference>
<dbReference type="AlphaFoldDB" id="A0A8J3W540"/>
<dbReference type="SMART" id="SM00388">
    <property type="entry name" value="HisKA"/>
    <property type="match status" value="1"/>
</dbReference>
<proteinExistence type="predicted"/>
<reference evidence="14 15" key="1">
    <citation type="submission" date="2021-01" db="EMBL/GenBank/DDBJ databases">
        <title>Whole genome shotgun sequence of Planobispora longispora NBRC 13918.</title>
        <authorList>
            <person name="Komaki H."/>
            <person name="Tamura T."/>
        </authorList>
    </citation>
    <scope>NUCLEOTIDE SEQUENCE [LARGE SCALE GENOMIC DNA]</scope>
    <source>
        <strain evidence="14 15">NBRC 13918</strain>
    </source>
</reference>
<dbReference type="PROSITE" id="PS50113">
    <property type="entry name" value="PAC"/>
    <property type="match status" value="1"/>
</dbReference>
<dbReference type="EMBL" id="BOOH01000019">
    <property type="protein sequence ID" value="GIH76083.1"/>
    <property type="molecule type" value="Genomic_DNA"/>
</dbReference>
<dbReference type="InterPro" id="IPR036097">
    <property type="entry name" value="HisK_dim/P_sf"/>
</dbReference>
<evidence type="ECO:0000259" key="11">
    <source>
        <dbReference type="PROSITE" id="PS50109"/>
    </source>
</evidence>
<evidence type="ECO:0000313" key="15">
    <source>
        <dbReference type="Proteomes" id="UP000616724"/>
    </source>
</evidence>
<keyword evidence="10" id="KW-0175">Coiled coil</keyword>
<dbReference type="InterPro" id="IPR005467">
    <property type="entry name" value="His_kinase_dom"/>
</dbReference>
<dbReference type="NCBIfam" id="TIGR00229">
    <property type="entry name" value="sensory_box"/>
    <property type="match status" value="1"/>
</dbReference>
<dbReference type="InterPro" id="IPR029016">
    <property type="entry name" value="GAF-like_dom_sf"/>
</dbReference>
<evidence type="ECO:0000256" key="5">
    <source>
        <dbReference type="ARBA" id="ARBA00022553"/>
    </source>
</evidence>
<feature type="domain" description="PAS" evidence="12">
    <location>
        <begin position="183"/>
        <end position="254"/>
    </location>
</feature>
<dbReference type="SUPFAM" id="SSF55785">
    <property type="entry name" value="PYP-like sensor domain (PAS domain)"/>
    <property type="match status" value="1"/>
</dbReference>
<evidence type="ECO:0000256" key="4">
    <source>
        <dbReference type="ARBA" id="ARBA00012438"/>
    </source>
</evidence>
<dbReference type="Proteomes" id="UP000616724">
    <property type="component" value="Unassembled WGS sequence"/>
</dbReference>
<dbReference type="Gene3D" id="3.30.450.20">
    <property type="entry name" value="PAS domain"/>
    <property type="match status" value="1"/>
</dbReference>
<comment type="cofactor">
    <cofactor evidence="2">
        <name>a divalent metal cation</name>
        <dbReference type="ChEBI" id="CHEBI:60240"/>
    </cofactor>
</comment>
<dbReference type="Gene3D" id="3.30.565.10">
    <property type="entry name" value="Histidine kinase-like ATPase, C-terminal domain"/>
    <property type="match status" value="1"/>
</dbReference>
<dbReference type="CDD" id="cd00130">
    <property type="entry name" value="PAS"/>
    <property type="match status" value="1"/>
</dbReference>
<dbReference type="InterPro" id="IPR000014">
    <property type="entry name" value="PAS"/>
</dbReference>
<feature type="domain" description="Histidine kinase" evidence="11">
    <location>
        <begin position="336"/>
        <end position="553"/>
    </location>
</feature>
<dbReference type="InterPro" id="IPR000700">
    <property type="entry name" value="PAS-assoc_C"/>
</dbReference>
<evidence type="ECO:0000256" key="1">
    <source>
        <dbReference type="ARBA" id="ARBA00000085"/>
    </source>
</evidence>
<dbReference type="SUPFAM" id="SSF55874">
    <property type="entry name" value="ATPase domain of HSP90 chaperone/DNA topoisomerase II/histidine kinase"/>
    <property type="match status" value="1"/>
</dbReference>
<dbReference type="FunFam" id="1.10.287.130:FF:000001">
    <property type="entry name" value="Two-component sensor histidine kinase"/>
    <property type="match status" value="1"/>
</dbReference>
<dbReference type="Pfam" id="PF13185">
    <property type="entry name" value="GAF_2"/>
    <property type="match status" value="1"/>
</dbReference>
<keyword evidence="6" id="KW-0808">Transferase</keyword>
<dbReference type="Gene3D" id="3.30.450.40">
    <property type="match status" value="1"/>
</dbReference>
<evidence type="ECO:0000256" key="9">
    <source>
        <dbReference type="ARBA" id="ARBA00023136"/>
    </source>
</evidence>
<keyword evidence="7" id="KW-0418">Kinase</keyword>
<evidence type="ECO:0000256" key="8">
    <source>
        <dbReference type="ARBA" id="ARBA00023012"/>
    </source>
</evidence>
<keyword evidence="8" id="KW-0902">Two-component regulatory system</keyword>
<dbReference type="InterPro" id="IPR004358">
    <property type="entry name" value="Sig_transdc_His_kin-like_C"/>
</dbReference>
<dbReference type="InterPro" id="IPR003661">
    <property type="entry name" value="HisK_dim/P_dom"/>
</dbReference>
<feature type="domain" description="PAC" evidence="13">
    <location>
        <begin position="261"/>
        <end position="311"/>
    </location>
</feature>
<dbReference type="SMART" id="SM00387">
    <property type="entry name" value="HATPase_c"/>
    <property type="match status" value="1"/>
</dbReference>
<dbReference type="RefSeq" id="WP_203890702.1">
    <property type="nucleotide sequence ID" value="NZ_BOOH01000019.1"/>
</dbReference>
<dbReference type="FunFam" id="3.30.565.10:FF:000006">
    <property type="entry name" value="Sensor histidine kinase WalK"/>
    <property type="match status" value="1"/>
</dbReference>
<comment type="caution">
    <text evidence="14">The sequence shown here is derived from an EMBL/GenBank/DDBJ whole genome shotgun (WGS) entry which is preliminary data.</text>
</comment>
<evidence type="ECO:0000256" key="6">
    <source>
        <dbReference type="ARBA" id="ARBA00022679"/>
    </source>
</evidence>
<dbReference type="SMART" id="SM00091">
    <property type="entry name" value="PAS"/>
    <property type="match status" value="1"/>
</dbReference>
<keyword evidence="15" id="KW-1185">Reference proteome</keyword>
<feature type="coiled-coil region" evidence="10">
    <location>
        <begin position="296"/>
        <end position="326"/>
    </location>
</feature>
<evidence type="ECO:0000313" key="14">
    <source>
        <dbReference type="EMBL" id="GIH76083.1"/>
    </source>
</evidence>
<dbReference type="EC" id="2.7.13.3" evidence="4"/>
<dbReference type="GO" id="GO:0005509">
    <property type="term" value="F:calcium ion binding"/>
    <property type="evidence" value="ECO:0007669"/>
    <property type="project" value="UniProtKB-ARBA"/>
</dbReference>
<organism evidence="14 15">
    <name type="scientific">Planobispora longispora</name>
    <dbReference type="NCBI Taxonomy" id="28887"/>
    <lineage>
        <taxon>Bacteria</taxon>
        <taxon>Bacillati</taxon>
        <taxon>Actinomycetota</taxon>
        <taxon>Actinomycetes</taxon>
        <taxon>Streptosporangiales</taxon>
        <taxon>Streptosporangiaceae</taxon>
        <taxon>Planobispora</taxon>
    </lineage>
</organism>